<accession>A0A409VQK5</accession>
<dbReference type="EMBL" id="NHYD01003956">
    <property type="protein sequence ID" value="PPQ68476.1"/>
    <property type="molecule type" value="Genomic_DNA"/>
</dbReference>
<dbReference type="AlphaFoldDB" id="A0A409VQK5"/>
<evidence type="ECO:0000313" key="2">
    <source>
        <dbReference type="Proteomes" id="UP000283269"/>
    </source>
</evidence>
<dbReference type="SUPFAM" id="SSF88713">
    <property type="entry name" value="Glycoside hydrolase/deacetylase"/>
    <property type="match status" value="1"/>
</dbReference>
<protein>
    <recommendedName>
        <fullName evidence="3">Chitin deacetylase</fullName>
    </recommendedName>
</protein>
<proteinExistence type="predicted"/>
<evidence type="ECO:0008006" key="3">
    <source>
        <dbReference type="Google" id="ProtNLM"/>
    </source>
</evidence>
<organism evidence="1 2">
    <name type="scientific">Psilocybe cyanescens</name>
    <dbReference type="NCBI Taxonomy" id="93625"/>
    <lineage>
        <taxon>Eukaryota</taxon>
        <taxon>Fungi</taxon>
        <taxon>Dikarya</taxon>
        <taxon>Basidiomycota</taxon>
        <taxon>Agaricomycotina</taxon>
        <taxon>Agaricomycetes</taxon>
        <taxon>Agaricomycetidae</taxon>
        <taxon>Agaricales</taxon>
        <taxon>Agaricineae</taxon>
        <taxon>Strophariaceae</taxon>
        <taxon>Psilocybe</taxon>
    </lineage>
</organism>
<reference evidence="1 2" key="1">
    <citation type="journal article" date="2018" name="Evol. Lett.">
        <title>Horizontal gene cluster transfer increased hallucinogenic mushroom diversity.</title>
        <authorList>
            <person name="Reynolds H.T."/>
            <person name="Vijayakumar V."/>
            <person name="Gluck-Thaler E."/>
            <person name="Korotkin H.B."/>
            <person name="Matheny P.B."/>
            <person name="Slot J.C."/>
        </authorList>
    </citation>
    <scope>NUCLEOTIDE SEQUENCE [LARGE SCALE GENOMIC DNA]</scope>
    <source>
        <strain evidence="1 2">2631</strain>
    </source>
</reference>
<dbReference type="STRING" id="93625.A0A409VQK5"/>
<dbReference type="PANTHER" id="PTHR43123">
    <property type="entry name" value="POLYSACCHARIDE DEACETYLASE-RELATED"/>
    <property type="match status" value="1"/>
</dbReference>
<keyword evidence="2" id="KW-1185">Reference proteome</keyword>
<dbReference type="GO" id="GO:0005975">
    <property type="term" value="P:carbohydrate metabolic process"/>
    <property type="evidence" value="ECO:0007669"/>
    <property type="project" value="InterPro"/>
</dbReference>
<dbReference type="InterPro" id="IPR011330">
    <property type="entry name" value="Glyco_hydro/deAcase_b/a-brl"/>
</dbReference>
<name>A0A409VQK5_PSICY</name>
<sequence length="68" mass="7974">MAYYEHIKNSFGTLYEEGQNGQPAFMTVTLHARMLGRPGRFPAIKQFVEYITNKPDVWVATREEITWH</sequence>
<dbReference type="Gene3D" id="3.20.20.370">
    <property type="entry name" value="Glycoside hydrolase/deacetylase"/>
    <property type="match status" value="1"/>
</dbReference>
<dbReference type="OrthoDB" id="9970124at2759"/>
<comment type="caution">
    <text evidence="1">The sequence shown here is derived from an EMBL/GenBank/DDBJ whole genome shotgun (WGS) entry which is preliminary data.</text>
</comment>
<gene>
    <name evidence="1" type="ORF">CVT25_008402</name>
</gene>
<evidence type="ECO:0000313" key="1">
    <source>
        <dbReference type="EMBL" id="PPQ68476.1"/>
    </source>
</evidence>
<dbReference type="InParanoid" id="A0A409VQK5"/>
<dbReference type="PANTHER" id="PTHR43123:SF1">
    <property type="entry name" value="POLYSACCHARIDE DEACETYLASE-RELATED"/>
    <property type="match status" value="1"/>
</dbReference>
<dbReference type="Proteomes" id="UP000283269">
    <property type="component" value="Unassembled WGS sequence"/>
</dbReference>